<dbReference type="InterPro" id="IPR007712">
    <property type="entry name" value="RelE/ParE_toxin"/>
</dbReference>
<gene>
    <name evidence="2" type="ORF">F9278_19220</name>
</gene>
<dbReference type="Proteomes" id="UP000327294">
    <property type="component" value="Chromosome"/>
</dbReference>
<dbReference type="AlphaFoldDB" id="A0A5P8K5S7"/>
<accession>A0A5P8K5S7</accession>
<dbReference type="Gene3D" id="3.30.2310.20">
    <property type="entry name" value="RelE-like"/>
    <property type="match status" value="1"/>
</dbReference>
<dbReference type="EMBL" id="CP045096">
    <property type="protein sequence ID" value="QFQ97987.1"/>
    <property type="molecule type" value="Genomic_DNA"/>
</dbReference>
<protein>
    <submittedName>
        <fullName evidence="2">Type II toxin-antitoxin system RelE/ParE family toxin</fullName>
    </submittedName>
</protein>
<dbReference type="KEGG" id="sphv:F9278_19220"/>
<keyword evidence="3" id="KW-1185">Reference proteome</keyword>
<sequence>MTYEITFEPHALNSAARFLEEDPSGLALLLDTIDKLADDPRPAGSVPYGTPDLRRLRVGDYRVLYVIDDDIIRILVTHLGRTP</sequence>
<organism evidence="2 3">
    <name type="scientific">Streptomyces phaeolivaceus</name>
    <dbReference type="NCBI Taxonomy" id="2653200"/>
    <lineage>
        <taxon>Bacteria</taxon>
        <taxon>Bacillati</taxon>
        <taxon>Actinomycetota</taxon>
        <taxon>Actinomycetes</taxon>
        <taxon>Kitasatosporales</taxon>
        <taxon>Streptomycetaceae</taxon>
        <taxon>Streptomyces</taxon>
    </lineage>
</organism>
<evidence type="ECO:0000313" key="3">
    <source>
        <dbReference type="Proteomes" id="UP000327294"/>
    </source>
</evidence>
<dbReference type="RefSeq" id="WP_152169458.1">
    <property type="nucleotide sequence ID" value="NZ_CP045096.1"/>
</dbReference>
<keyword evidence="1" id="KW-1277">Toxin-antitoxin system</keyword>
<evidence type="ECO:0000256" key="1">
    <source>
        <dbReference type="ARBA" id="ARBA00022649"/>
    </source>
</evidence>
<dbReference type="InterPro" id="IPR035093">
    <property type="entry name" value="RelE/ParE_toxin_dom_sf"/>
</dbReference>
<name>A0A5P8K5S7_9ACTN</name>
<proteinExistence type="predicted"/>
<evidence type="ECO:0000313" key="2">
    <source>
        <dbReference type="EMBL" id="QFQ97987.1"/>
    </source>
</evidence>
<dbReference type="Pfam" id="PF05016">
    <property type="entry name" value="ParE_toxin"/>
    <property type="match status" value="1"/>
</dbReference>
<reference evidence="2 3" key="1">
    <citation type="submission" date="2019-10" db="EMBL/GenBank/DDBJ databases">
        <title>Streptomyces sp. strain GY16 isolated from leaves of Broussonetia papyrifera.</title>
        <authorList>
            <person name="Mo P."/>
        </authorList>
    </citation>
    <scope>NUCLEOTIDE SEQUENCE [LARGE SCALE GENOMIC DNA]</scope>
    <source>
        <strain evidence="2 3">GY16</strain>
    </source>
</reference>
<dbReference type="SUPFAM" id="SSF143011">
    <property type="entry name" value="RelE-like"/>
    <property type="match status" value="1"/>
</dbReference>